<feature type="region of interest" description="Disordered" evidence="3">
    <location>
        <begin position="216"/>
        <end position="237"/>
    </location>
</feature>
<dbReference type="GO" id="GO:0016887">
    <property type="term" value="F:ATP hydrolysis activity"/>
    <property type="evidence" value="ECO:0007669"/>
    <property type="project" value="InterPro"/>
</dbReference>
<sequence>MIRFRDVSYAHGRARHNARGQPVLHGLSFEIPQGGFYWLTGPSGAGKSSLLRLMHLETLPQSGYAEILGIDIVRAKRNQRAHLRQRIGFVPQDPGLLAELSVFDNVALPLRLAGADRDRIASEAAAVLDWLGLHDKAGVFPDQLSGGERQRVAVARALIVRPALLLADEPTNALAEGQSWQLIEAFATLSRLGTTVIVATHNESLLRGFPMPAIALDRGRQTGNGASASPRRSDPHR</sequence>
<dbReference type="Pfam" id="PF00005">
    <property type="entry name" value="ABC_tran"/>
    <property type="match status" value="1"/>
</dbReference>
<protein>
    <submittedName>
        <fullName evidence="5">Cell division ATP-binding protein FtsE</fullName>
    </submittedName>
</protein>
<dbReference type="GO" id="GO:0022857">
    <property type="term" value="F:transmembrane transporter activity"/>
    <property type="evidence" value="ECO:0007669"/>
    <property type="project" value="TreeGrafter"/>
</dbReference>
<dbReference type="PANTHER" id="PTHR24220:SF470">
    <property type="entry name" value="CELL DIVISION ATP-BINDING PROTEIN FTSE"/>
    <property type="match status" value="1"/>
</dbReference>
<evidence type="ECO:0000256" key="3">
    <source>
        <dbReference type="SAM" id="MobiDB-lite"/>
    </source>
</evidence>
<evidence type="ECO:0000313" key="6">
    <source>
        <dbReference type="Proteomes" id="UP000321405"/>
    </source>
</evidence>
<dbReference type="Gene3D" id="3.40.50.300">
    <property type="entry name" value="P-loop containing nucleotide triphosphate hydrolases"/>
    <property type="match status" value="1"/>
</dbReference>
<dbReference type="InterPro" id="IPR003439">
    <property type="entry name" value="ABC_transporter-like_ATP-bd"/>
</dbReference>
<comment type="caution">
    <text evidence="5">The sequence shown here is derived from an EMBL/GenBank/DDBJ whole genome shotgun (WGS) entry which is preliminary data.</text>
</comment>
<evidence type="ECO:0000259" key="4">
    <source>
        <dbReference type="PROSITE" id="PS50893"/>
    </source>
</evidence>
<dbReference type="InterPro" id="IPR015854">
    <property type="entry name" value="ABC_transpr_LolD-like"/>
</dbReference>
<keyword evidence="5" id="KW-0131">Cell cycle</keyword>
<proteinExistence type="predicted"/>
<dbReference type="EMBL" id="BJVC01000006">
    <property type="protein sequence ID" value="GEL03133.1"/>
    <property type="molecule type" value="Genomic_DNA"/>
</dbReference>
<dbReference type="InterPro" id="IPR017871">
    <property type="entry name" value="ABC_transporter-like_CS"/>
</dbReference>
<dbReference type="Proteomes" id="UP000321405">
    <property type="component" value="Unassembled WGS sequence"/>
</dbReference>
<dbReference type="PROSITE" id="PS50893">
    <property type="entry name" value="ABC_TRANSPORTER_2"/>
    <property type="match status" value="1"/>
</dbReference>
<dbReference type="SUPFAM" id="SSF52540">
    <property type="entry name" value="P-loop containing nucleoside triphosphate hydrolases"/>
    <property type="match status" value="1"/>
</dbReference>
<dbReference type="SMART" id="SM00382">
    <property type="entry name" value="AAA"/>
    <property type="match status" value="1"/>
</dbReference>
<keyword evidence="6" id="KW-1185">Reference proteome</keyword>
<dbReference type="PANTHER" id="PTHR24220">
    <property type="entry name" value="IMPORT ATP-BINDING PROTEIN"/>
    <property type="match status" value="1"/>
</dbReference>
<reference evidence="5 6" key="1">
    <citation type="submission" date="2019-07" db="EMBL/GenBank/DDBJ databases">
        <title>Whole genome shotgun sequence of Swaminathania salitolerans NBRC 104436.</title>
        <authorList>
            <person name="Hosoyama A."/>
            <person name="Uohara A."/>
            <person name="Ohji S."/>
            <person name="Ichikawa N."/>
        </authorList>
    </citation>
    <scope>NUCLEOTIDE SEQUENCE [LARGE SCALE GENOMIC DNA]</scope>
    <source>
        <strain evidence="5 6">NBRC 104436</strain>
    </source>
</reference>
<dbReference type="GO" id="GO:0005524">
    <property type="term" value="F:ATP binding"/>
    <property type="evidence" value="ECO:0007669"/>
    <property type="project" value="UniProtKB-KW"/>
</dbReference>
<keyword evidence="2 5" id="KW-0067">ATP-binding</keyword>
<evidence type="ECO:0000256" key="2">
    <source>
        <dbReference type="ARBA" id="ARBA00022840"/>
    </source>
</evidence>
<keyword evidence="1" id="KW-0547">Nucleotide-binding</keyword>
<dbReference type="PROSITE" id="PS00211">
    <property type="entry name" value="ABC_TRANSPORTER_1"/>
    <property type="match status" value="1"/>
</dbReference>
<feature type="domain" description="ABC transporter" evidence="4">
    <location>
        <begin position="2"/>
        <end position="236"/>
    </location>
</feature>
<evidence type="ECO:0000256" key="1">
    <source>
        <dbReference type="ARBA" id="ARBA00022741"/>
    </source>
</evidence>
<evidence type="ECO:0000313" key="5">
    <source>
        <dbReference type="EMBL" id="GEL03133.1"/>
    </source>
</evidence>
<dbReference type="GO" id="GO:0051301">
    <property type="term" value="P:cell division"/>
    <property type="evidence" value="ECO:0007669"/>
    <property type="project" value="UniProtKB-KW"/>
</dbReference>
<dbReference type="InterPro" id="IPR027417">
    <property type="entry name" value="P-loop_NTPase"/>
</dbReference>
<dbReference type="AlphaFoldDB" id="A0A511BTL2"/>
<organism evidence="5 6">
    <name type="scientific">Swaminathania salitolerans</name>
    <dbReference type="NCBI Taxonomy" id="182838"/>
    <lineage>
        <taxon>Bacteria</taxon>
        <taxon>Pseudomonadati</taxon>
        <taxon>Pseudomonadota</taxon>
        <taxon>Alphaproteobacteria</taxon>
        <taxon>Acetobacterales</taxon>
        <taxon>Acetobacteraceae</taxon>
        <taxon>Swaminathania</taxon>
    </lineage>
</organism>
<dbReference type="GO" id="GO:0005886">
    <property type="term" value="C:plasma membrane"/>
    <property type="evidence" value="ECO:0007669"/>
    <property type="project" value="TreeGrafter"/>
</dbReference>
<dbReference type="InterPro" id="IPR003593">
    <property type="entry name" value="AAA+_ATPase"/>
</dbReference>
<name>A0A511BTL2_9PROT</name>
<gene>
    <name evidence="5" type="ORF">SSA02_22960</name>
</gene>
<dbReference type="OrthoDB" id="9802264at2"/>
<keyword evidence="5" id="KW-0132">Cell division</keyword>
<accession>A0A511BTL2</accession>
<dbReference type="RefSeq" id="WP_147094203.1">
    <property type="nucleotide sequence ID" value="NZ_BJVC01000006.1"/>
</dbReference>